<dbReference type="PANTHER" id="PTHR30408">
    <property type="entry name" value="TYPE-1 RESTRICTION ENZYME ECOKI SPECIFICITY PROTEIN"/>
    <property type="match status" value="1"/>
</dbReference>
<protein>
    <submittedName>
        <fullName evidence="5">Restriction endonuclease subunit S</fullName>
        <ecNumber evidence="5">3.1.21.-</ecNumber>
    </submittedName>
</protein>
<comment type="similarity">
    <text evidence="1">Belongs to the type-I restriction system S methylase family.</text>
</comment>
<keyword evidence="5" id="KW-0255">Endonuclease</keyword>
<comment type="caution">
    <text evidence="5">The sequence shown here is derived from an EMBL/GenBank/DDBJ whole genome shotgun (WGS) entry which is preliminary data.</text>
</comment>
<dbReference type="GO" id="GO:0016787">
    <property type="term" value="F:hydrolase activity"/>
    <property type="evidence" value="ECO:0007669"/>
    <property type="project" value="UniProtKB-KW"/>
</dbReference>
<dbReference type="InterPro" id="IPR044946">
    <property type="entry name" value="Restrct_endonuc_typeI_TRD_sf"/>
</dbReference>
<dbReference type="GO" id="GO:0004519">
    <property type="term" value="F:endonuclease activity"/>
    <property type="evidence" value="ECO:0007669"/>
    <property type="project" value="UniProtKB-KW"/>
</dbReference>
<evidence type="ECO:0000256" key="2">
    <source>
        <dbReference type="ARBA" id="ARBA00022747"/>
    </source>
</evidence>
<dbReference type="PANTHER" id="PTHR30408:SF12">
    <property type="entry name" value="TYPE I RESTRICTION ENZYME MJAVIII SPECIFICITY SUBUNIT"/>
    <property type="match status" value="1"/>
</dbReference>
<keyword evidence="5" id="KW-0540">Nuclease</keyword>
<evidence type="ECO:0000256" key="1">
    <source>
        <dbReference type="ARBA" id="ARBA00010923"/>
    </source>
</evidence>
<dbReference type="InterPro" id="IPR052021">
    <property type="entry name" value="Type-I_RS_S_subunit"/>
</dbReference>
<dbReference type="SUPFAM" id="SSF116734">
    <property type="entry name" value="DNA methylase specificity domain"/>
    <property type="match status" value="2"/>
</dbReference>
<evidence type="ECO:0000313" key="6">
    <source>
        <dbReference type="Proteomes" id="UP000824013"/>
    </source>
</evidence>
<dbReference type="InterPro" id="IPR000055">
    <property type="entry name" value="Restrct_endonuc_typeI_TRD"/>
</dbReference>
<feature type="domain" description="Type I restriction modification DNA specificity" evidence="4">
    <location>
        <begin position="194"/>
        <end position="381"/>
    </location>
</feature>
<reference evidence="5" key="1">
    <citation type="journal article" date="2021" name="PeerJ">
        <title>Extensive microbial diversity within the chicken gut microbiome revealed by metagenomics and culture.</title>
        <authorList>
            <person name="Gilroy R."/>
            <person name="Ravi A."/>
            <person name="Getino M."/>
            <person name="Pursley I."/>
            <person name="Horton D.L."/>
            <person name="Alikhan N.F."/>
            <person name="Baker D."/>
            <person name="Gharbi K."/>
            <person name="Hall N."/>
            <person name="Watson M."/>
            <person name="Adriaenssens E.M."/>
            <person name="Foster-Nyarko E."/>
            <person name="Jarju S."/>
            <person name="Secka A."/>
            <person name="Antonio M."/>
            <person name="Oren A."/>
            <person name="Chaudhuri R.R."/>
            <person name="La Ragione R."/>
            <person name="Hildebrand F."/>
            <person name="Pallen M.J."/>
        </authorList>
    </citation>
    <scope>NUCLEOTIDE SEQUENCE</scope>
    <source>
        <strain evidence="5">3204</strain>
    </source>
</reference>
<dbReference type="GO" id="GO:0003677">
    <property type="term" value="F:DNA binding"/>
    <property type="evidence" value="ECO:0007669"/>
    <property type="project" value="UniProtKB-KW"/>
</dbReference>
<dbReference type="EC" id="3.1.21.-" evidence="5"/>
<evidence type="ECO:0000313" key="5">
    <source>
        <dbReference type="EMBL" id="HIY93235.1"/>
    </source>
</evidence>
<dbReference type="AlphaFoldDB" id="A0A9D1ZPA7"/>
<organism evidence="5 6">
    <name type="scientific">Candidatus Companilactobacillus pullicola</name>
    <dbReference type="NCBI Taxonomy" id="2838523"/>
    <lineage>
        <taxon>Bacteria</taxon>
        <taxon>Bacillati</taxon>
        <taxon>Bacillota</taxon>
        <taxon>Bacilli</taxon>
        <taxon>Lactobacillales</taxon>
        <taxon>Lactobacillaceae</taxon>
        <taxon>Companilactobacillus</taxon>
    </lineage>
</organism>
<evidence type="ECO:0000256" key="3">
    <source>
        <dbReference type="ARBA" id="ARBA00023125"/>
    </source>
</evidence>
<dbReference type="Gene3D" id="1.10.287.1120">
    <property type="entry name" value="Bipartite methylase S protein"/>
    <property type="match status" value="1"/>
</dbReference>
<evidence type="ECO:0000259" key="4">
    <source>
        <dbReference type="Pfam" id="PF01420"/>
    </source>
</evidence>
<reference evidence="5" key="2">
    <citation type="submission" date="2021-04" db="EMBL/GenBank/DDBJ databases">
        <authorList>
            <person name="Gilroy R."/>
        </authorList>
    </citation>
    <scope>NUCLEOTIDE SEQUENCE</scope>
    <source>
        <strain evidence="5">3204</strain>
    </source>
</reference>
<dbReference type="Proteomes" id="UP000824013">
    <property type="component" value="Unassembled WGS sequence"/>
</dbReference>
<accession>A0A9D1ZPA7</accession>
<keyword evidence="2" id="KW-0680">Restriction system</keyword>
<dbReference type="Gene3D" id="3.90.220.20">
    <property type="entry name" value="DNA methylase specificity domains"/>
    <property type="match status" value="2"/>
</dbReference>
<dbReference type="GO" id="GO:0009307">
    <property type="term" value="P:DNA restriction-modification system"/>
    <property type="evidence" value="ECO:0007669"/>
    <property type="project" value="UniProtKB-KW"/>
</dbReference>
<keyword evidence="3" id="KW-0238">DNA-binding</keyword>
<gene>
    <name evidence="5" type="ORF">H9820_09890</name>
</gene>
<feature type="domain" description="Type I restriction modification DNA specificity" evidence="4">
    <location>
        <begin position="23"/>
        <end position="161"/>
    </location>
</feature>
<dbReference type="EMBL" id="DXCM01000073">
    <property type="protein sequence ID" value="HIY93235.1"/>
    <property type="molecule type" value="Genomic_DNA"/>
</dbReference>
<keyword evidence="5" id="KW-0378">Hydrolase</keyword>
<sequence length="394" mass="45064">MLKDGTHGTHRDFVDGPLLLSAKNIKNGKINISNNERHISISDFESIHKSFRLKKGDILLTIVGSIGQTAIYNGDTHITFQRSVAYLRTKDIDSEFLRFLIMAPHFQKKLKINQVVSAQPGIYLGDIKNISIKYSKNSNEQLLIKNILNLIDISITLQQRQLDLYKKLKKGLLQKLFPKDGEKVPEVRFADFHEDWKQFKLNELRDFNDKYSFTGGPFGSDLKSSDYTSDGIRIIQLQNIGDGFFLNNYKIYTSKEKAQSLSSNYIYPGEIIIAKMASPLARATIIPKLTDIFLMSSDGIRLKIDSKKYDNYFVLTAINNSSFRKKALANSSGTTRKRIGLAVLGNLILNIPKFQEQVKVGGTFKRIDRQITLQYEKLNKLNFFKKYLLQKLFI</sequence>
<dbReference type="Pfam" id="PF01420">
    <property type="entry name" value="Methylase_S"/>
    <property type="match status" value="2"/>
</dbReference>
<proteinExistence type="inferred from homology"/>
<name>A0A9D1ZPA7_9LACO</name>